<evidence type="ECO:0000313" key="4">
    <source>
        <dbReference type="EMBL" id="KAE8263161.1"/>
    </source>
</evidence>
<name>A0A8X7T148_9BASI</name>
<evidence type="ECO:0000256" key="2">
    <source>
        <dbReference type="SAM" id="MobiDB-lite"/>
    </source>
</evidence>
<dbReference type="EMBL" id="LWDG02000691">
    <property type="protein sequence ID" value="KAE8263161.1"/>
    <property type="molecule type" value="Genomic_DNA"/>
</dbReference>
<feature type="region of interest" description="Disordered" evidence="2">
    <location>
        <begin position="301"/>
        <end position="344"/>
    </location>
</feature>
<dbReference type="Pfam" id="PF25534">
    <property type="entry name" value="DUF7918"/>
    <property type="match status" value="1"/>
</dbReference>
<protein>
    <recommendedName>
        <fullName evidence="3">DUF7918 domain-containing protein</fullName>
    </recommendedName>
</protein>
<reference evidence="4" key="1">
    <citation type="submission" date="2016-04" db="EMBL/GenBank/DDBJ databases">
        <authorList>
            <person name="Nguyen H.D."/>
            <person name="Samba Siva P."/>
            <person name="Cullis J."/>
            <person name="Levesque C.A."/>
            <person name="Hambleton S."/>
        </authorList>
    </citation>
    <scope>NUCLEOTIDE SEQUENCE</scope>
    <source>
        <strain evidence="4">DAOMC 236422</strain>
    </source>
</reference>
<feature type="domain" description="DUF7918" evidence="3">
    <location>
        <begin position="87"/>
        <end position="263"/>
    </location>
</feature>
<organism evidence="4 5">
    <name type="scientific">Tilletia walkeri</name>
    <dbReference type="NCBI Taxonomy" id="117179"/>
    <lineage>
        <taxon>Eukaryota</taxon>
        <taxon>Fungi</taxon>
        <taxon>Dikarya</taxon>
        <taxon>Basidiomycota</taxon>
        <taxon>Ustilaginomycotina</taxon>
        <taxon>Exobasidiomycetes</taxon>
        <taxon>Tilletiales</taxon>
        <taxon>Tilletiaceae</taxon>
        <taxon>Tilletia</taxon>
    </lineage>
</organism>
<sequence length="344" mass="39016">MTQWRTRRSSSSSDAQLPQGRGKVPRRHIGQHRAPLQDEEKAAWVPDSSSSAPGSADDKTLRCDHFSVQVLDSSDNPKQIYGLKREGTLVEAYIEAKEDEQFRIKVDSSVQDGTYCAKLEVGGRWCEDRICRLRKWPIIFQGRQISASEFEILKFCKVTVSDDEFQSIRDPAEVARMGQISITMRKVASRTPCIPTFPQGAIAQTKAIYEKTKKLGALQFGTGPVVSSGHQNFFTCTYDETFTLRFKICCLTRIGLQLLGLIPPDLESERRREEEMEAEERRLEKELNELRKRRRLLKSADRLKTSGEHAGETSTSDVKMQRTAFDFSRGGTANDPLDIDDEDE</sequence>
<feature type="region of interest" description="Disordered" evidence="2">
    <location>
        <begin position="1"/>
        <end position="59"/>
    </location>
</feature>
<dbReference type="InterPro" id="IPR057678">
    <property type="entry name" value="DUF7918"/>
</dbReference>
<reference evidence="4" key="2">
    <citation type="journal article" date="2019" name="IMA Fungus">
        <title>Genome sequencing and comparison of five Tilletia species to identify candidate genes for the detection of regulated species infecting wheat.</title>
        <authorList>
            <person name="Nguyen H.D.T."/>
            <person name="Sultana T."/>
            <person name="Kesanakurti P."/>
            <person name="Hambleton S."/>
        </authorList>
    </citation>
    <scope>NUCLEOTIDE SEQUENCE</scope>
    <source>
        <strain evidence="4">DAOMC 236422</strain>
    </source>
</reference>
<evidence type="ECO:0000313" key="5">
    <source>
        <dbReference type="Proteomes" id="UP000078113"/>
    </source>
</evidence>
<gene>
    <name evidence="4" type="ORF">A4X09_0g7302</name>
</gene>
<feature type="coiled-coil region" evidence="1">
    <location>
        <begin position="266"/>
        <end position="300"/>
    </location>
</feature>
<proteinExistence type="predicted"/>
<accession>A0A8X7T148</accession>
<dbReference type="Proteomes" id="UP000078113">
    <property type="component" value="Unassembled WGS sequence"/>
</dbReference>
<evidence type="ECO:0000256" key="1">
    <source>
        <dbReference type="SAM" id="Coils"/>
    </source>
</evidence>
<keyword evidence="5" id="KW-1185">Reference proteome</keyword>
<comment type="caution">
    <text evidence="4">The sequence shown here is derived from an EMBL/GenBank/DDBJ whole genome shotgun (WGS) entry which is preliminary data.</text>
</comment>
<feature type="compositionally biased region" description="Low complexity" evidence="2">
    <location>
        <begin position="46"/>
        <end position="55"/>
    </location>
</feature>
<feature type="compositionally biased region" description="Basic and acidic residues" evidence="2">
    <location>
        <begin position="301"/>
        <end position="311"/>
    </location>
</feature>
<dbReference type="AlphaFoldDB" id="A0A8X7T148"/>
<keyword evidence="1" id="KW-0175">Coiled coil</keyword>
<evidence type="ECO:0000259" key="3">
    <source>
        <dbReference type="Pfam" id="PF25534"/>
    </source>
</evidence>